<dbReference type="FunFam" id="3.20.20.100:FF:000004">
    <property type="entry name" value="Oxidoreductase, aldo/keto reductase"/>
    <property type="match status" value="1"/>
</dbReference>
<sequence>MPLNAYITFGTSGLRVSPFALGTMTFGEEWGWGSSVADAEAILTHYLELGGNFIDTANSYTDGHAEKIIGDFLAKARVRRDRLVLATKFFFNQYPGDPNGGGASRKAIMEQCEQSLRRLQTDYIDLYWLHNWDRFTPIEETMRALDDLVTAGKIRYIGLDCVPAWKVAQAQTIAHFRGWSPIVAVQLEYSLRERTVEGELIPMAQELGLAVAPWSPLNNGVLTGKYTRQNAGTAKGRGQRMLSLTEKDYELLDTLGEIAHELGTTIAAVALAWVQGRPGVTSTIIGARTLRQLDENLTALDLQLSPAHVAALDKLSEPTLNFPSQNIRTLSLNGSHAGATVNGIPSTLLFPSLLNNEKKRY</sequence>
<dbReference type="eggNOG" id="COG0667">
    <property type="taxonomic scope" value="Bacteria"/>
</dbReference>
<organism evidence="3 4">
    <name type="scientific">Ktedonobacter racemifer DSM 44963</name>
    <dbReference type="NCBI Taxonomy" id="485913"/>
    <lineage>
        <taxon>Bacteria</taxon>
        <taxon>Bacillati</taxon>
        <taxon>Chloroflexota</taxon>
        <taxon>Ktedonobacteria</taxon>
        <taxon>Ktedonobacterales</taxon>
        <taxon>Ktedonobacteraceae</taxon>
        <taxon>Ktedonobacter</taxon>
    </lineage>
</organism>
<protein>
    <submittedName>
        <fullName evidence="3">Aldo/keto reductase</fullName>
    </submittedName>
</protein>
<accession>D6TS62</accession>
<evidence type="ECO:0000259" key="2">
    <source>
        <dbReference type="Pfam" id="PF00248"/>
    </source>
</evidence>
<dbReference type="AlphaFoldDB" id="D6TS62"/>
<dbReference type="Proteomes" id="UP000004508">
    <property type="component" value="Unassembled WGS sequence"/>
</dbReference>
<dbReference type="InterPro" id="IPR023210">
    <property type="entry name" value="NADP_OxRdtase_dom"/>
</dbReference>
<evidence type="ECO:0000256" key="1">
    <source>
        <dbReference type="ARBA" id="ARBA00023002"/>
    </source>
</evidence>
<evidence type="ECO:0000313" key="4">
    <source>
        <dbReference type="Proteomes" id="UP000004508"/>
    </source>
</evidence>
<dbReference type="InParanoid" id="D6TS62"/>
<dbReference type="GO" id="GO:0005829">
    <property type="term" value="C:cytosol"/>
    <property type="evidence" value="ECO:0007669"/>
    <property type="project" value="TreeGrafter"/>
</dbReference>
<comment type="caution">
    <text evidence="3">The sequence shown here is derived from an EMBL/GenBank/DDBJ whole genome shotgun (WGS) entry which is preliminary data.</text>
</comment>
<keyword evidence="1" id="KW-0560">Oxidoreductase</keyword>
<dbReference type="PANTHER" id="PTHR43364:SF4">
    <property type="entry name" value="NAD(P)-LINKED OXIDOREDUCTASE SUPERFAMILY PROTEIN"/>
    <property type="match status" value="1"/>
</dbReference>
<dbReference type="InterPro" id="IPR050523">
    <property type="entry name" value="AKR_Detox_Biosynth"/>
</dbReference>
<dbReference type="Gene3D" id="3.20.20.100">
    <property type="entry name" value="NADP-dependent oxidoreductase domain"/>
    <property type="match status" value="1"/>
</dbReference>
<name>D6TS62_KTERA</name>
<dbReference type="CDD" id="cd19080">
    <property type="entry name" value="AKR_AKR9A_9B"/>
    <property type="match status" value="1"/>
</dbReference>
<dbReference type="SUPFAM" id="SSF51430">
    <property type="entry name" value="NAD(P)-linked oxidoreductase"/>
    <property type="match status" value="1"/>
</dbReference>
<dbReference type="OrthoDB" id="9773828at2"/>
<proteinExistence type="predicted"/>
<dbReference type="PANTHER" id="PTHR43364">
    <property type="entry name" value="NADH-SPECIFIC METHYLGLYOXAL REDUCTASE-RELATED"/>
    <property type="match status" value="1"/>
</dbReference>
<feature type="domain" description="NADP-dependent oxidoreductase" evidence="2">
    <location>
        <begin position="20"/>
        <end position="316"/>
    </location>
</feature>
<evidence type="ECO:0000313" key="3">
    <source>
        <dbReference type="EMBL" id="EFH86135.1"/>
    </source>
</evidence>
<keyword evidence="4" id="KW-1185">Reference proteome</keyword>
<dbReference type="InterPro" id="IPR036812">
    <property type="entry name" value="NAD(P)_OxRdtase_dom_sf"/>
</dbReference>
<dbReference type="GO" id="GO:0016491">
    <property type="term" value="F:oxidoreductase activity"/>
    <property type="evidence" value="ECO:0007669"/>
    <property type="project" value="UniProtKB-KW"/>
</dbReference>
<dbReference type="RefSeq" id="WP_007910173.1">
    <property type="nucleotide sequence ID" value="NZ_ADVG01000002.1"/>
</dbReference>
<dbReference type="EMBL" id="ADVG01000002">
    <property type="protein sequence ID" value="EFH86135.1"/>
    <property type="molecule type" value="Genomic_DNA"/>
</dbReference>
<dbReference type="Pfam" id="PF00248">
    <property type="entry name" value="Aldo_ket_red"/>
    <property type="match status" value="1"/>
</dbReference>
<dbReference type="STRING" id="485913.Krac_7412"/>
<gene>
    <name evidence="3" type="ORF">Krac_7412</name>
</gene>
<reference evidence="3 4" key="1">
    <citation type="journal article" date="2011" name="Stand. Genomic Sci.">
        <title>Non-contiguous finished genome sequence and contextual data of the filamentous soil bacterium Ktedonobacter racemifer type strain (SOSP1-21).</title>
        <authorList>
            <person name="Chang Y.J."/>
            <person name="Land M."/>
            <person name="Hauser L."/>
            <person name="Chertkov O."/>
            <person name="Del Rio T.G."/>
            <person name="Nolan M."/>
            <person name="Copeland A."/>
            <person name="Tice H."/>
            <person name="Cheng J.F."/>
            <person name="Lucas S."/>
            <person name="Han C."/>
            <person name="Goodwin L."/>
            <person name="Pitluck S."/>
            <person name="Ivanova N."/>
            <person name="Ovchinikova G."/>
            <person name="Pati A."/>
            <person name="Chen A."/>
            <person name="Palaniappan K."/>
            <person name="Mavromatis K."/>
            <person name="Liolios K."/>
            <person name="Brettin T."/>
            <person name="Fiebig A."/>
            <person name="Rohde M."/>
            <person name="Abt B."/>
            <person name="Goker M."/>
            <person name="Detter J.C."/>
            <person name="Woyke T."/>
            <person name="Bristow J."/>
            <person name="Eisen J.A."/>
            <person name="Markowitz V."/>
            <person name="Hugenholtz P."/>
            <person name="Kyrpides N.C."/>
            <person name="Klenk H.P."/>
            <person name="Lapidus A."/>
        </authorList>
    </citation>
    <scope>NUCLEOTIDE SEQUENCE [LARGE SCALE GENOMIC DNA]</scope>
    <source>
        <strain evidence="4">DSM 44963</strain>
    </source>
</reference>